<dbReference type="EMBL" id="QKYN01000001">
    <property type="protein sequence ID" value="RAG87692.1"/>
    <property type="molecule type" value="Genomic_DNA"/>
</dbReference>
<comment type="caution">
    <text evidence="2">The sequence shown here is derived from an EMBL/GenBank/DDBJ whole genome shotgun (WGS) entry which is preliminary data.</text>
</comment>
<dbReference type="AlphaFoldDB" id="A0A2X0IR36"/>
<evidence type="ECO:0000313" key="2">
    <source>
        <dbReference type="EMBL" id="RAG87692.1"/>
    </source>
</evidence>
<keyword evidence="1" id="KW-1133">Transmembrane helix</keyword>
<dbReference type="Proteomes" id="UP000248889">
    <property type="component" value="Unassembled WGS sequence"/>
</dbReference>
<dbReference type="OrthoDB" id="3627562at2"/>
<accession>A0A2X0IR36</accession>
<gene>
    <name evidence="2" type="ORF">DN069_00090</name>
</gene>
<reference evidence="2 3" key="1">
    <citation type="submission" date="2018-06" db="EMBL/GenBank/DDBJ databases">
        <title>Streptacidiphilus pinicola sp. nov., isolated from pine grove soil.</title>
        <authorList>
            <person name="Roh S.G."/>
            <person name="Park S."/>
            <person name="Kim M.-K."/>
            <person name="Yun B.-R."/>
            <person name="Park J."/>
            <person name="Kim M.J."/>
            <person name="Kim Y.S."/>
            <person name="Kim S.B."/>
        </authorList>
    </citation>
    <scope>NUCLEOTIDE SEQUENCE [LARGE SCALE GENOMIC DNA]</scope>
    <source>
        <strain evidence="2 3">MMS16-CNU450</strain>
    </source>
</reference>
<protein>
    <submittedName>
        <fullName evidence="2">Uncharacterized protein</fullName>
    </submittedName>
</protein>
<feature type="transmembrane region" description="Helical" evidence="1">
    <location>
        <begin position="53"/>
        <end position="72"/>
    </location>
</feature>
<feature type="transmembrane region" description="Helical" evidence="1">
    <location>
        <begin position="14"/>
        <end position="33"/>
    </location>
</feature>
<evidence type="ECO:0000256" key="1">
    <source>
        <dbReference type="SAM" id="Phobius"/>
    </source>
</evidence>
<keyword evidence="1" id="KW-0812">Transmembrane</keyword>
<feature type="transmembrane region" description="Helical" evidence="1">
    <location>
        <begin position="78"/>
        <end position="97"/>
    </location>
</feature>
<sequence>MGAAFDVVKLHPDAWMALVGLGLVNMAVGFTMLGRRRKLLRAMLKNGRSRKILAGLIALRVGVHGLLGVLGAQLEGTAGHLVMAVVMTGATVGLLWYDQRVTFRALGLPLSPSVSPTLSAPVTSLSA</sequence>
<keyword evidence="1" id="KW-0472">Membrane</keyword>
<keyword evidence="3" id="KW-1185">Reference proteome</keyword>
<organism evidence="2 3">
    <name type="scientific">Streptacidiphilus pinicola</name>
    <dbReference type="NCBI Taxonomy" id="2219663"/>
    <lineage>
        <taxon>Bacteria</taxon>
        <taxon>Bacillati</taxon>
        <taxon>Actinomycetota</taxon>
        <taxon>Actinomycetes</taxon>
        <taxon>Kitasatosporales</taxon>
        <taxon>Streptomycetaceae</taxon>
        <taxon>Streptacidiphilus</taxon>
    </lineage>
</organism>
<evidence type="ECO:0000313" key="3">
    <source>
        <dbReference type="Proteomes" id="UP000248889"/>
    </source>
</evidence>
<name>A0A2X0IR36_9ACTN</name>
<proteinExistence type="predicted"/>